<dbReference type="EMBL" id="CP015136">
    <property type="protein sequence ID" value="AMY10524.1"/>
    <property type="molecule type" value="Genomic_DNA"/>
</dbReference>
<dbReference type="KEGG" id="abac:LuPra_03757"/>
<evidence type="ECO:0000313" key="2">
    <source>
        <dbReference type="Proteomes" id="UP000076079"/>
    </source>
</evidence>
<name>A0A143PRT3_LUTPR</name>
<gene>
    <name evidence="1" type="ORF">LuPra_03757</name>
</gene>
<proteinExistence type="predicted"/>
<reference evidence="1 2" key="1">
    <citation type="journal article" date="2016" name="Genome Announc.">
        <title>First Complete Genome Sequence of a Subdivision 6 Acidobacterium Strain.</title>
        <authorList>
            <person name="Huang S."/>
            <person name="Vieira S."/>
            <person name="Bunk B."/>
            <person name="Riedel T."/>
            <person name="Sproer C."/>
            <person name="Overmann J."/>
        </authorList>
    </citation>
    <scope>NUCLEOTIDE SEQUENCE [LARGE SCALE GENOMIC DNA]</scope>
    <source>
        <strain evidence="2">DSM 100886 HEG_-6_39</strain>
    </source>
</reference>
<sequence>MLSAQGSDWKTATIKMAVVAGTAVQLSDMARQRPVVGVALDDGSSVLEAARH</sequence>
<evidence type="ECO:0000313" key="1">
    <source>
        <dbReference type="EMBL" id="AMY10524.1"/>
    </source>
</evidence>
<accession>A0A143PRT3</accession>
<dbReference type="Proteomes" id="UP000076079">
    <property type="component" value="Chromosome"/>
</dbReference>
<protein>
    <submittedName>
        <fullName evidence="1">Uncharacterized protein</fullName>
    </submittedName>
</protein>
<dbReference type="AlphaFoldDB" id="A0A143PRT3"/>
<keyword evidence="2" id="KW-1185">Reference proteome</keyword>
<organism evidence="1 2">
    <name type="scientific">Luteitalea pratensis</name>
    <dbReference type="NCBI Taxonomy" id="1855912"/>
    <lineage>
        <taxon>Bacteria</taxon>
        <taxon>Pseudomonadati</taxon>
        <taxon>Acidobacteriota</taxon>
        <taxon>Vicinamibacteria</taxon>
        <taxon>Vicinamibacterales</taxon>
        <taxon>Vicinamibacteraceae</taxon>
        <taxon>Luteitalea</taxon>
    </lineage>
</organism>
<reference evidence="2" key="2">
    <citation type="submission" date="2016-04" db="EMBL/GenBank/DDBJ databases">
        <title>First Complete Genome Sequence of a Subdivision 6 Acidobacterium.</title>
        <authorList>
            <person name="Huang S."/>
            <person name="Vieira S."/>
            <person name="Bunk B."/>
            <person name="Riedel T."/>
            <person name="Sproeer C."/>
            <person name="Overmann J."/>
        </authorList>
    </citation>
    <scope>NUCLEOTIDE SEQUENCE [LARGE SCALE GENOMIC DNA]</scope>
    <source>
        <strain evidence="2">DSM 100886 HEG_-6_39</strain>
    </source>
</reference>